<comment type="caution">
    <text evidence="10">The sequence shown here is derived from an EMBL/GenBank/DDBJ whole genome shotgun (WGS) entry which is preliminary data.</text>
</comment>
<feature type="transmembrane region" description="Helical" evidence="9">
    <location>
        <begin position="383"/>
        <end position="403"/>
    </location>
</feature>
<evidence type="ECO:0000256" key="8">
    <source>
        <dbReference type="SAM" id="MobiDB-lite"/>
    </source>
</evidence>
<dbReference type="InterPro" id="IPR051629">
    <property type="entry name" value="Sulfite_efflux_TDT"/>
</dbReference>
<evidence type="ECO:0000313" key="10">
    <source>
        <dbReference type="EMBL" id="RDW66823.1"/>
    </source>
</evidence>
<dbReference type="Gene3D" id="1.50.10.150">
    <property type="entry name" value="Voltage-dependent anion channel"/>
    <property type="match status" value="1"/>
</dbReference>
<evidence type="ECO:0000256" key="1">
    <source>
        <dbReference type="ARBA" id="ARBA00004651"/>
    </source>
</evidence>
<feature type="transmembrane region" description="Helical" evidence="9">
    <location>
        <begin position="58"/>
        <end position="84"/>
    </location>
</feature>
<dbReference type="GO" id="GO:0000319">
    <property type="term" value="F:sulfite transmembrane transporter activity"/>
    <property type="evidence" value="ECO:0007669"/>
    <property type="project" value="TreeGrafter"/>
</dbReference>
<evidence type="ECO:0000256" key="2">
    <source>
        <dbReference type="ARBA" id="ARBA00008566"/>
    </source>
</evidence>
<feature type="transmembrane region" description="Helical" evidence="9">
    <location>
        <begin position="135"/>
        <end position="159"/>
    </location>
</feature>
<evidence type="ECO:0000256" key="3">
    <source>
        <dbReference type="ARBA" id="ARBA00022448"/>
    </source>
</evidence>
<feature type="transmembrane region" description="Helical" evidence="9">
    <location>
        <begin position="316"/>
        <end position="340"/>
    </location>
</feature>
<dbReference type="PANTHER" id="PTHR31686:SF1">
    <property type="entry name" value="SULFITE EFFLUX PUMP SSU1"/>
    <property type="match status" value="1"/>
</dbReference>
<evidence type="ECO:0000256" key="6">
    <source>
        <dbReference type="ARBA" id="ARBA00022989"/>
    </source>
</evidence>
<dbReference type="EMBL" id="PDLN01000014">
    <property type="protein sequence ID" value="RDW66823.1"/>
    <property type="molecule type" value="Genomic_DNA"/>
</dbReference>
<comment type="subcellular location">
    <subcellularLocation>
        <location evidence="1">Cell membrane</location>
        <topology evidence="1">Multi-pass membrane protein</topology>
    </subcellularLocation>
</comment>
<dbReference type="InterPro" id="IPR004695">
    <property type="entry name" value="SLAC1/Mae1/Ssu1/TehA"/>
</dbReference>
<dbReference type="AlphaFoldDB" id="A0A3D8QYC5"/>
<feature type="transmembrane region" description="Helical" evidence="9">
    <location>
        <begin position="171"/>
        <end position="193"/>
    </location>
</feature>
<evidence type="ECO:0008006" key="12">
    <source>
        <dbReference type="Google" id="ProtNLM"/>
    </source>
</evidence>
<dbReference type="GO" id="GO:0005886">
    <property type="term" value="C:plasma membrane"/>
    <property type="evidence" value="ECO:0007669"/>
    <property type="project" value="UniProtKB-SubCell"/>
</dbReference>
<dbReference type="InterPro" id="IPR038665">
    <property type="entry name" value="Voltage-dep_anion_channel_sf"/>
</dbReference>
<dbReference type="Pfam" id="PF03595">
    <property type="entry name" value="SLAC1"/>
    <property type="match status" value="1"/>
</dbReference>
<feature type="transmembrane region" description="Helical" evidence="9">
    <location>
        <begin position="205"/>
        <end position="225"/>
    </location>
</feature>
<evidence type="ECO:0000256" key="5">
    <source>
        <dbReference type="ARBA" id="ARBA00022692"/>
    </source>
</evidence>
<feature type="transmembrane region" description="Helical" evidence="9">
    <location>
        <begin position="96"/>
        <end position="123"/>
    </location>
</feature>
<name>A0A3D8QYC5_9HELO</name>
<reference evidence="10 11" key="1">
    <citation type="journal article" date="2018" name="IMA Fungus">
        <title>IMA Genome-F 9: Draft genome sequence of Annulohypoxylon stygium, Aspergillus mulundensis, Berkeleyomyces basicola (syn. Thielaviopsis basicola), Ceratocystis smalleyi, two Cercospora beticola strains, Coleophoma cylindrospora, Fusarium fracticaudum, Phialophora cf. hyalina, and Morchella septimelata.</title>
        <authorList>
            <person name="Wingfield B.D."/>
            <person name="Bills G.F."/>
            <person name="Dong Y."/>
            <person name="Huang W."/>
            <person name="Nel W.J."/>
            <person name="Swalarsk-Parry B.S."/>
            <person name="Vaghefi N."/>
            <person name="Wilken P.M."/>
            <person name="An Z."/>
            <person name="de Beer Z.W."/>
            <person name="De Vos L."/>
            <person name="Chen L."/>
            <person name="Duong T.A."/>
            <person name="Gao Y."/>
            <person name="Hammerbacher A."/>
            <person name="Kikkert J.R."/>
            <person name="Li Y."/>
            <person name="Li H."/>
            <person name="Li K."/>
            <person name="Li Q."/>
            <person name="Liu X."/>
            <person name="Ma X."/>
            <person name="Naidoo K."/>
            <person name="Pethybridge S.J."/>
            <person name="Sun J."/>
            <person name="Steenkamp E.T."/>
            <person name="van der Nest M.A."/>
            <person name="van Wyk S."/>
            <person name="Wingfield M.J."/>
            <person name="Xiong C."/>
            <person name="Yue Q."/>
            <person name="Zhang X."/>
        </authorList>
    </citation>
    <scope>NUCLEOTIDE SEQUENCE [LARGE SCALE GENOMIC DNA]</scope>
    <source>
        <strain evidence="10 11">BP5796</strain>
    </source>
</reference>
<dbReference type="Proteomes" id="UP000256328">
    <property type="component" value="Unassembled WGS sequence"/>
</dbReference>
<evidence type="ECO:0000313" key="11">
    <source>
        <dbReference type="Proteomes" id="UP000256328"/>
    </source>
</evidence>
<dbReference type="OrthoDB" id="2901184at2759"/>
<accession>A0A3D8QYC5</accession>
<evidence type="ECO:0000256" key="7">
    <source>
        <dbReference type="ARBA" id="ARBA00023136"/>
    </source>
</evidence>
<dbReference type="CDD" id="cd09318">
    <property type="entry name" value="TDT_SSU1"/>
    <property type="match status" value="1"/>
</dbReference>
<keyword evidence="4" id="KW-1003">Cell membrane</keyword>
<evidence type="ECO:0000256" key="4">
    <source>
        <dbReference type="ARBA" id="ARBA00022475"/>
    </source>
</evidence>
<proteinExistence type="inferred from homology"/>
<sequence length="413" mass="45361">MTEPLDRSPSRPNLEPRPTFSSKISGWGYYPDCEAALEDNISDEKAAAEEDAVSKHGYLYLLVYNFSPVWFPVTMGTGIVPVILHNQFLQFRGLDIIVMVLFALNAFIFLAFTVILLLQYVIWPRKFKEMLYNPVHSLFIGALPMGLSTLINLSVYMIVPKAGKGFIMALWVIWWIDAALSAASIVLVSFLIMHKHPAELQGVTAAWVLPIVPGIVSAAAGANVASILQHDTRATTTILACYVLIGLSFPTGFMVAVVYFSRLLFHKLPPRPAIPSTFLPLGLSAQTSLGFIELGKVSKTVFSRTGFLGGQATGDAWYAAGILTGLLLWAFAMVWFSWAISSICLGRFPFSMGWWAFTFPIGVLATATIALGNEFGSEFFDVFGSMLAFTVTVAWAIVFVKTLKAFATGEFFR</sequence>
<feature type="region of interest" description="Disordered" evidence="8">
    <location>
        <begin position="1"/>
        <end position="20"/>
    </location>
</feature>
<keyword evidence="5 9" id="KW-0812">Transmembrane</keyword>
<keyword evidence="6 9" id="KW-1133">Transmembrane helix</keyword>
<gene>
    <name evidence="10" type="ORF">BP5796_09572</name>
</gene>
<feature type="transmembrane region" description="Helical" evidence="9">
    <location>
        <begin position="352"/>
        <end position="371"/>
    </location>
</feature>
<feature type="transmembrane region" description="Helical" evidence="9">
    <location>
        <begin position="237"/>
        <end position="260"/>
    </location>
</feature>
<organism evidence="10 11">
    <name type="scientific">Coleophoma crateriformis</name>
    <dbReference type="NCBI Taxonomy" id="565419"/>
    <lineage>
        <taxon>Eukaryota</taxon>
        <taxon>Fungi</taxon>
        <taxon>Dikarya</taxon>
        <taxon>Ascomycota</taxon>
        <taxon>Pezizomycotina</taxon>
        <taxon>Leotiomycetes</taxon>
        <taxon>Helotiales</taxon>
        <taxon>Dermateaceae</taxon>
        <taxon>Coleophoma</taxon>
    </lineage>
</organism>
<comment type="similarity">
    <text evidence="2">Belongs to the tellurite-resistance/dicarboxylate transporter (TDT) family.</text>
</comment>
<keyword evidence="11" id="KW-1185">Reference proteome</keyword>
<evidence type="ECO:0000256" key="9">
    <source>
        <dbReference type="SAM" id="Phobius"/>
    </source>
</evidence>
<keyword evidence="7 9" id="KW-0472">Membrane</keyword>
<dbReference type="PANTHER" id="PTHR31686">
    <property type="match status" value="1"/>
</dbReference>
<protein>
    <recommendedName>
        <fullName evidence="12">Sulfite efflux pump SSU1</fullName>
    </recommendedName>
</protein>
<keyword evidence="3" id="KW-0813">Transport</keyword>